<dbReference type="PROSITE" id="PS51257">
    <property type="entry name" value="PROKAR_LIPOPROTEIN"/>
    <property type="match status" value="1"/>
</dbReference>
<dbReference type="PANTHER" id="PTHR32285:SF196">
    <property type="entry name" value="PROTEIN TRICHOME BIREFRINGENCE-LIKE 39"/>
    <property type="match status" value="1"/>
</dbReference>
<evidence type="ECO:0000256" key="5">
    <source>
        <dbReference type="ARBA" id="ARBA00022968"/>
    </source>
</evidence>
<keyword evidence="6" id="KW-1133">Transmembrane helix</keyword>
<dbReference type="InterPro" id="IPR025846">
    <property type="entry name" value="TBL_N"/>
</dbReference>
<name>A0A921UMD0_SORBI</name>
<dbReference type="Proteomes" id="UP000807115">
    <property type="component" value="Chromosome 3"/>
</dbReference>
<evidence type="ECO:0000256" key="8">
    <source>
        <dbReference type="ARBA" id="ARBA00023136"/>
    </source>
</evidence>
<reference evidence="12" key="1">
    <citation type="journal article" date="2019" name="BMC Genomics">
        <title>A new reference genome for Sorghum bicolor reveals high levels of sequence similarity between sweet and grain genotypes: implications for the genetics of sugar metabolism.</title>
        <authorList>
            <person name="Cooper E.A."/>
            <person name="Brenton Z.W."/>
            <person name="Flinn B.S."/>
            <person name="Jenkins J."/>
            <person name="Shu S."/>
            <person name="Flowers D."/>
            <person name="Luo F."/>
            <person name="Wang Y."/>
            <person name="Xia P."/>
            <person name="Barry K."/>
            <person name="Daum C."/>
            <person name="Lipzen A."/>
            <person name="Yoshinaga Y."/>
            <person name="Schmutz J."/>
            <person name="Saski C."/>
            <person name="Vermerris W."/>
            <person name="Kresovich S."/>
        </authorList>
    </citation>
    <scope>NUCLEOTIDE SEQUENCE</scope>
</reference>
<dbReference type="EMBL" id="CM027682">
    <property type="protein sequence ID" value="KAG0537538.1"/>
    <property type="molecule type" value="Genomic_DNA"/>
</dbReference>
<feature type="domain" description="Trichome birefringence-like C-terminal" evidence="10">
    <location>
        <begin position="107"/>
        <end position="373"/>
    </location>
</feature>
<dbReference type="InterPro" id="IPR029962">
    <property type="entry name" value="TBL"/>
</dbReference>
<evidence type="ECO:0000256" key="2">
    <source>
        <dbReference type="ARBA" id="ARBA00007727"/>
    </source>
</evidence>
<keyword evidence="5" id="KW-0735">Signal-anchor</keyword>
<dbReference type="PANTHER" id="PTHR32285">
    <property type="entry name" value="PROTEIN TRICHOME BIREFRINGENCE-LIKE 9-RELATED"/>
    <property type="match status" value="1"/>
</dbReference>
<dbReference type="Gramene" id="EES02873">
    <property type="protein sequence ID" value="EES02873"/>
    <property type="gene ID" value="SORBI_3003G148700"/>
</dbReference>
<dbReference type="AlphaFoldDB" id="A0A921UMD0"/>
<evidence type="ECO:0000256" key="3">
    <source>
        <dbReference type="ARBA" id="ARBA00022679"/>
    </source>
</evidence>
<sequence>MKRRDLLLATILVLAAACTTATVARKKTAIIPRSRRQQQLHPQAAAAGASSSSCDVYRGSWVVDESYPLYDAASCPFVRKEFDCRRMGRPDTLYLKYRWQPNPPSSLPRFDGVKLLNMWRGKKVMFVGDSLVVNQYESLLCMLHAAAPGARTNQSWASGENPSVTVRFEDYGVTLVYFLSHYLVDLTNDTAGRTVLKLDGMDEARAWLGADVLVFGSWRWWWRKTWDYIQAGDNTVVQDMDRTQAFTKGLQTWARWVDANLAQTSTKVFFQGYSPDHLDSQQWGAPPGKTCIGETQPLNNAAAYHGQPNPQDAIVRRTLGAMAKPVHLLDITFMSQLRKDGHTTKYNGDSLGRDCTHWCVAGVPDTWNTVLYAALAGNS</sequence>
<evidence type="ECO:0000256" key="4">
    <source>
        <dbReference type="ARBA" id="ARBA00022692"/>
    </source>
</evidence>
<evidence type="ECO:0008006" key="14">
    <source>
        <dbReference type="Google" id="ProtNLM"/>
    </source>
</evidence>
<protein>
    <recommendedName>
        <fullName evidence="14">Trichome birefringence-like N-terminal domain-containing protein</fullName>
    </recommendedName>
</protein>
<organism evidence="12 13">
    <name type="scientific">Sorghum bicolor</name>
    <name type="common">Sorghum</name>
    <name type="synonym">Sorghum vulgare</name>
    <dbReference type="NCBI Taxonomy" id="4558"/>
    <lineage>
        <taxon>Eukaryota</taxon>
        <taxon>Viridiplantae</taxon>
        <taxon>Streptophyta</taxon>
        <taxon>Embryophyta</taxon>
        <taxon>Tracheophyta</taxon>
        <taxon>Spermatophyta</taxon>
        <taxon>Magnoliopsida</taxon>
        <taxon>Liliopsida</taxon>
        <taxon>Poales</taxon>
        <taxon>Poaceae</taxon>
        <taxon>PACMAD clade</taxon>
        <taxon>Panicoideae</taxon>
        <taxon>Andropogonodae</taxon>
        <taxon>Andropogoneae</taxon>
        <taxon>Sorghinae</taxon>
        <taxon>Sorghum</taxon>
    </lineage>
</organism>
<evidence type="ECO:0000256" key="7">
    <source>
        <dbReference type="ARBA" id="ARBA00023034"/>
    </source>
</evidence>
<accession>A0A921UMD0</accession>
<reference evidence="12" key="2">
    <citation type="submission" date="2020-10" db="EMBL/GenBank/DDBJ databases">
        <authorList>
            <person name="Cooper E.A."/>
            <person name="Brenton Z.W."/>
            <person name="Flinn B.S."/>
            <person name="Jenkins J."/>
            <person name="Shu S."/>
            <person name="Flowers D."/>
            <person name="Luo F."/>
            <person name="Wang Y."/>
            <person name="Xia P."/>
            <person name="Barry K."/>
            <person name="Daum C."/>
            <person name="Lipzen A."/>
            <person name="Yoshinaga Y."/>
            <person name="Schmutz J."/>
            <person name="Saski C."/>
            <person name="Vermerris W."/>
            <person name="Kresovich S."/>
        </authorList>
    </citation>
    <scope>NUCLEOTIDE SEQUENCE</scope>
</reference>
<keyword evidence="8" id="KW-0472">Membrane</keyword>
<proteinExistence type="inferred from homology"/>
<keyword evidence="7" id="KW-0333">Golgi apparatus</keyword>
<evidence type="ECO:0000313" key="12">
    <source>
        <dbReference type="EMBL" id="KAG0537538.1"/>
    </source>
</evidence>
<dbReference type="GO" id="GO:0000139">
    <property type="term" value="C:Golgi membrane"/>
    <property type="evidence" value="ECO:0007669"/>
    <property type="project" value="UniProtKB-SubCell"/>
</dbReference>
<dbReference type="Pfam" id="PF13839">
    <property type="entry name" value="PC-Esterase"/>
    <property type="match status" value="1"/>
</dbReference>
<evidence type="ECO:0000256" key="6">
    <source>
        <dbReference type="ARBA" id="ARBA00022989"/>
    </source>
</evidence>
<gene>
    <name evidence="12" type="ORF">BDA96_03G157200</name>
</gene>
<comment type="caution">
    <text evidence="12">The sequence shown here is derived from an EMBL/GenBank/DDBJ whole genome shotgun (WGS) entry which is preliminary data.</text>
</comment>
<comment type="similarity">
    <text evidence="2">Belongs to the PC-esterase family. TBL subfamily.</text>
</comment>
<feature type="domain" description="Trichome birefringence-like N-terminal" evidence="11">
    <location>
        <begin position="53"/>
        <end position="102"/>
    </location>
</feature>
<comment type="subcellular location">
    <subcellularLocation>
        <location evidence="1">Golgi apparatus membrane</location>
        <topology evidence="1">Single-pass type II membrane protein</topology>
    </subcellularLocation>
</comment>
<dbReference type="Pfam" id="PF14416">
    <property type="entry name" value="PMR5N"/>
    <property type="match status" value="1"/>
</dbReference>
<evidence type="ECO:0000259" key="10">
    <source>
        <dbReference type="Pfam" id="PF13839"/>
    </source>
</evidence>
<keyword evidence="9" id="KW-0732">Signal</keyword>
<keyword evidence="3" id="KW-0808">Transferase</keyword>
<dbReference type="InterPro" id="IPR026057">
    <property type="entry name" value="TBL_C"/>
</dbReference>
<evidence type="ECO:0000256" key="1">
    <source>
        <dbReference type="ARBA" id="ARBA00004323"/>
    </source>
</evidence>
<feature type="chain" id="PRO_5037020273" description="Trichome birefringence-like N-terminal domain-containing protein" evidence="9">
    <location>
        <begin position="22"/>
        <end position="379"/>
    </location>
</feature>
<dbReference type="GO" id="GO:1990538">
    <property type="term" value="F:xylan O-acetyltransferase activity"/>
    <property type="evidence" value="ECO:0007669"/>
    <property type="project" value="UniProtKB-ARBA"/>
</dbReference>
<evidence type="ECO:0000259" key="11">
    <source>
        <dbReference type="Pfam" id="PF14416"/>
    </source>
</evidence>
<keyword evidence="4" id="KW-0812">Transmembrane</keyword>
<dbReference type="OMA" id="VQDMDRT"/>
<evidence type="ECO:0000256" key="9">
    <source>
        <dbReference type="SAM" id="SignalP"/>
    </source>
</evidence>
<evidence type="ECO:0000313" key="13">
    <source>
        <dbReference type="Proteomes" id="UP000807115"/>
    </source>
</evidence>
<feature type="signal peptide" evidence="9">
    <location>
        <begin position="1"/>
        <end position="21"/>
    </location>
</feature>